<keyword evidence="3 4" id="KW-0808">Transferase</keyword>
<dbReference type="EMBL" id="MFFM01000010">
    <property type="protein sequence ID" value="OGF13964.1"/>
    <property type="molecule type" value="Genomic_DNA"/>
</dbReference>
<evidence type="ECO:0000256" key="1">
    <source>
        <dbReference type="ARBA" id="ARBA00001933"/>
    </source>
</evidence>
<dbReference type="GO" id="GO:0008483">
    <property type="term" value="F:transaminase activity"/>
    <property type="evidence" value="ECO:0007669"/>
    <property type="project" value="UniProtKB-KW"/>
</dbReference>
<evidence type="ECO:0000256" key="3">
    <source>
        <dbReference type="ARBA" id="ARBA00022679"/>
    </source>
</evidence>
<dbReference type="Gene3D" id="3.40.640.10">
    <property type="entry name" value="Type I PLP-dependent aspartate aminotransferase-like (Major domain)"/>
    <property type="match status" value="1"/>
</dbReference>
<dbReference type="InterPro" id="IPR004839">
    <property type="entry name" value="Aminotransferase_I/II_large"/>
</dbReference>
<dbReference type="Pfam" id="PF00155">
    <property type="entry name" value="Aminotran_1_2"/>
    <property type="match status" value="1"/>
</dbReference>
<dbReference type="CDD" id="cd00609">
    <property type="entry name" value="AAT_like"/>
    <property type="match status" value="1"/>
</dbReference>
<name>A0A1F5RHZ1_9BACT</name>
<keyword evidence="2 4" id="KW-0032">Aminotransferase</keyword>
<dbReference type="SUPFAM" id="SSF53383">
    <property type="entry name" value="PLP-dependent transferases"/>
    <property type="match status" value="1"/>
</dbReference>
<evidence type="ECO:0000256" key="2">
    <source>
        <dbReference type="ARBA" id="ARBA00022576"/>
    </source>
</evidence>
<dbReference type="PANTHER" id="PTHR42832:SF3">
    <property type="entry name" value="L-GLUTAMINE--4-(METHYLSULFANYL)-2-OXOBUTANOATE AMINOTRANSFERASE"/>
    <property type="match status" value="1"/>
</dbReference>
<dbReference type="GO" id="GO:0030170">
    <property type="term" value="F:pyridoxal phosphate binding"/>
    <property type="evidence" value="ECO:0007669"/>
    <property type="project" value="InterPro"/>
</dbReference>
<proteinExistence type="inferred from homology"/>
<dbReference type="InterPro" id="IPR050881">
    <property type="entry name" value="LL-DAP_aminotransferase"/>
</dbReference>
<sequence>MRIVSADRLQRLPPYLFAQLNAKKKELQDKGADIIDLGVGDPDLPTPKHIVDALCAQAGNIENHCYPTYDGMLSFRRAVAAWYHKRFWAALDPQNEVVALMGAKDGLAHICWALFGPGDRVLCPDPGYPVYAAQTMFAGAEIVKYPVRPENQYLPLIADLPTKNIKAIFLCYPSNPTSAVADLDFYRELVEWAVKNQIIILNDGIYSEIAFDGYQPPSIMQVEGAKECAIEFHSLSKTYNMTGWRIGMAVGNSDILSALLKIKTNTDSGVFQAVQYAGIAALEGSQECVRDNCRIYQERRDILAAGLKKMGLEFDLPKATFYLWLKTPGKTGSIDFADLLLEKAGVMAVPGVGFGANGEGYVRMALTIPSQRMKEAVERIGKIL</sequence>
<comment type="cofactor">
    <cofactor evidence="1 4">
        <name>pyridoxal 5'-phosphate</name>
        <dbReference type="ChEBI" id="CHEBI:597326"/>
    </cofactor>
</comment>
<organism evidence="6 7">
    <name type="scientific">Candidatus Edwardsbacteria bacterium GWF2_54_11</name>
    <dbReference type="NCBI Taxonomy" id="1817851"/>
    <lineage>
        <taxon>Bacteria</taxon>
        <taxon>Candidatus Edwardsiibacteriota</taxon>
    </lineage>
</organism>
<dbReference type="Gene3D" id="3.90.1150.10">
    <property type="entry name" value="Aspartate Aminotransferase, domain 1"/>
    <property type="match status" value="1"/>
</dbReference>
<evidence type="ECO:0000256" key="4">
    <source>
        <dbReference type="RuleBase" id="RU000481"/>
    </source>
</evidence>
<comment type="caution">
    <text evidence="6">The sequence shown here is derived from an EMBL/GenBank/DDBJ whole genome shotgun (WGS) entry which is preliminary data.</text>
</comment>
<dbReference type="InterPro" id="IPR015422">
    <property type="entry name" value="PyrdxlP-dep_Trfase_small"/>
</dbReference>
<evidence type="ECO:0000259" key="5">
    <source>
        <dbReference type="Pfam" id="PF00155"/>
    </source>
</evidence>
<dbReference type="PANTHER" id="PTHR42832">
    <property type="entry name" value="AMINO ACID AMINOTRANSFERASE"/>
    <property type="match status" value="1"/>
</dbReference>
<comment type="similarity">
    <text evidence="4">Belongs to the class-I pyridoxal-phosphate-dependent aminotransferase family.</text>
</comment>
<protein>
    <recommendedName>
        <fullName evidence="4">Aminotransferase</fullName>
        <ecNumber evidence="4">2.6.1.-</ecNumber>
    </recommendedName>
</protein>
<dbReference type="NCBIfam" id="NF006756">
    <property type="entry name" value="PRK09276.1"/>
    <property type="match status" value="1"/>
</dbReference>
<dbReference type="EC" id="2.6.1.-" evidence="4"/>
<dbReference type="InterPro" id="IPR015421">
    <property type="entry name" value="PyrdxlP-dep_Trfase_major"/>
</dbReference>
<accession>A0A1F5RHZ1</accession>
<feature type="domain" description="Aminotransferase class I/classII large" evidence="5">
    <location>
        <begin position="33"/>
        <end position="380"/>
    </location>
</feature>
<dbReference type="AlphaFoldDB" id="A0A1F5RHZ1"/>
<dbReference type="InterPro" id="IPR015424">
    <property type="entry name" value="PyrdxlP-dep_Trfase"/>
</dbReference>
<dbReference type="InterPro" id="IPR004838">
    <property type="entry name" value="NHTrfase_class1_PyrdxlP-BS"/>
</dbReference>
<dbReference type="Proteomes" id="UP000177230">
    <property type="component" value="Unassembled WGS sequence"/>
</dbReference>
<evidence type="ECO:0000313" key="6">
    <source>
        <dbReference type="EMBL" id="OGF13964.1"/>
    </source>
</evidence>
<gene>
    <name evidence="6" type="ORF">A2024_11625</name>
</gene>
<dbReference type="PROSITE" id="PS00105">
    <property type="entry name" value="AA_TRANSFER_CLASS_1"/>
    <property type="match status" value="1"/>
</dbReference>
<evidence type="ECO:0000313" key="7">
    <source>
        <dbReference type="Proteomes" id="UP000177230"/>
    </source>
</evidence>
<reference evidence="6 7" key="1">
    <citation type="journal article" date="2016" name="Nat. Commun.">
        <title>Thousands of microbial genomes shed light on interconnected biogeochemical processes in an aquifer system.</title>
        <authorList>
            <person name="Anantharaman K."/>
            <person name="Brown C.T."/>
            <person name="Hug L.A."/>
            <person name="Sharon I."/>
            <person name="Castelle C.J."/>
            <person name="Probst A.J."/>
            <person name="Thomas B.C."/>
            <person name="Singh A."/>
            <person name="Wilkins M.J."/>
            <person name="Karaoz U."/>
            <person name="Brodie E.L."/>
            <person name="Williams K.H."/>
            <person name="Hubbard S.S."/>
            <person name="Banfield J.F."/>
        </authorList>
    </citation>
    <scope>NUCLEOTIDE SEQUENCE [LARGE SCALE GENOMIC DNA]</scope>
</reference>